<dbReference type="Gene3D" id="3.40.50.300">
    <property type="entry name" value="P-loop containing nucleotide triphosphate hydrolases"/>
    <property type="match status" value="1"/>
</dbReference>
<evidence type="ECO:0000259" key="11">
    <source>
        <dbReference type="PROSITE" id="PS50929"/>
    </source>
</evidence>
<dbReference type="SUPFAM" id="SSF52540">
    <property type="entry name" value="P-loop containing nucleoside triphosphate hydrolases"/>
    <property type="match status" value="1"/>
</dbReference>
<proteinExistence type="inferred from homology"/>
<accession>A0A916TFM6</accession>
<dbReference type="PROSITE" id="PS50893">
    <property type="entry name" value="ABC_TRANSPORTER_2"/>
    <property type="match status" value="1"/>
</dbReference>
<feature type="transmembrane region" description="Helical" evidence="9">
    <location>
        <begin position="265"/>
        <end position="283"/>
    </location>
</feature>
<evidence type="ECO:0000256" key="1">
    <source>
        <dbReference type="ARBA" id="ARBA00004651"/>
    </source>
</evidence>
<dbReference type="Gene3D" id="1.20.1560.10">
    <property type="entry name" value="ABC transporter type 1, transmembrane domain"/>
    <property type="match status" value="1"/>
</dbReference>
<dbReference type="CDD" id="cd18552">
    <property type="entry name" value="ABC_6TM_MsbA_like"/>
    <property type="match status" value="1"/>
</dbReference>
<evidence type="ECO:0000256" key="2">
    <source>
        <dbReference type="ARBA" id="ARBA00005417"/>
    </source>
</evidence>
<dbReference type="FunFam" id="3.40.50.300:FF:000218">
    <property type="entry name" value="Multidrug ABC transporter ATP-binding protein"/>
    <property type="match status" value="1"/>
</dbReference>
<feature type="transmembrane region" description="Helical" evidence="9">
    <location>
        <begin position="145"/>
        <end position="168"/>
    </location>
</feature>
<dbReference type="SUPFAM" id="SSF90123">
    <property type="entry name" value="ABC transporter transmembrane region"/>
    <property type="match status" value="1"/>
</dbReference>
<organism evidence="12 13">
    <name type="scientific">Roseibium aquae</name>
    <dbReference type="NCBI Taxonomy" id="1323746"/>
    <lineage>
        <taxon>Bacteria</taxon>
        <taxon>Pseudomonadati</taxon>
        <taxon>Pseudomonadota</taxon>
        <taxon>Alphaproteobacteria</taxon>
        <taxon>Hyphomicrobiales</taxon>
        <taxon>Stappiaceae</taxon>
        <taxon>Roseibium</taxon>
    </lineage>
</organism>
<dbReference type="Pfam" id="PF00005">
    <property type="entry name" value="ABC_tran"/>
    <property type="match status" value="1"/>
</dbReference>
<dbReference type="GO" id="GO:0016887">
    <property type="term" value="F:ATP hydrolysis activity"/>
    <property type="evidence" value="ECO:0007669"/>
    <property type="project" value="InterPro"/>
</dbReference>
<evidence type="ECO:0000256" key="9">
    <source>
        <dbReference type="SAM" id="Phobius"/>
    </source>
</evidence>
<sequence length="602" mass="65253">MMNPAKWQLLQDPDGTYQVVKRLVLENTRQYMARYGLAFFFMALVAGSTAASAWIMRDVINEVFVNRDPMMVYVIAATVVGIFLVKGAASYGQMVVLARIGNDIVATLQKTLFRRITEQDTAYLDEKSLGDLSVRVNQGANDARAVMDMVMVTLGRDVLTLVALVGVMLLQDPVLSMIALVIMPPAVLAVTVLIKRVRKHARQQIVSSAKIMSVLQETALGARVIKAFAIEPFMRARMDAAVDDVRKQADKIAALTARTSPLMETLGGCAVGLVILYGGYAVVELDQDPGAFFSFITALLLAYDPAKRLARLQVNLSKSLVGVRIMYELIDDKPVLVDQDGAPPLEIRTGEVEFKDVDFSYGESPALRGLSLVASGGQTTALVGASGAGKSTLFALLERFYDPGSGRISIDGQDIRAVSLNSLRRQIAVVSQDTFLFDVSLRDNIALGCREATDAQIEQAARDANAHDFILELPRGYDTPAGLGGANLSGGQRQRIAIARAMLRDAPVLLLDEATSALDAESESKVQSALARLMKGRTTLVIAHRLSTVRHADRIYVLDRGKVAESGTHADLYAKDGVYRRLCDLQFQTEAAAAGQKKPAAE</sequence>
<feature type="domain" description="ABC transmembrane type-1" evidence="11">
    <location>
        <begin position="37"/>
        <end position="318"/>
    </location>
</feature>
<comment type="subcellular location">
    <subcellularLocation>
        <location evidence="1">Cell membrane</location>
        <topology evidence="1">Multi-pass membrane protein</topology>
    </subcellularLocation>
</comment>
<reference evidence="12" key="1">
    <citation type="journal article" date="2014" name="Int. J. Syst. Evol. Microbiol.">
        <title>Complete genome sequence of Corynebacterium casei LMG S-19264T (=DSM 44701T), isolated from a smear-ripened cheese.</title>
        <authorList>
            <consortium name="US DOE Joint Genome Institute (JGI-PGF)"/>
            <person name="Walter F."/>
            <person name="Albersmeier A."/>
            <person name="Kalinowski J."/>
            <person name="Ruckert C."/>
        </authorList>
    </citation>
    <scope>NUCLEOTIDE SEQUENCE</scope>
    <source>
        <strain evidence="12">CGMCC 1.12426</strain>
    </source>
</reference>
<evidence type="ECO:0000256" key="7">
    <source>
        <dbReference type="ARBA" id="ARBA00023136"/>
    </source>
</evidence>
<dbReference type="InterPro" id="IPR003439">
    <property type="entry name" value="ABC_transporter-like_ATP-bd"/>
</dbReference>
<dbReference type="AlphaFoldDB" id="A0A916TFM6"/>
<dbReference type="InterPro" id="IPR011527">
    <property type="entry name" value="ABC1_TM_dom"/>
</dbReference>
<evidence type="ECO:0000256" key="5">
    <source>
        <dbReference type="ARBA" id="ARBA00022840"/>
    </source>
</evidence>
<evidence type="ECO:0000256" key="3">
    <source>
        <dbReference type="ARBA" id="ARBA00022692"/>
    </source>
</evidence>
<dbReference type="EMBL" id="BMFA01000003">
    <property type="protein sequence ID" value="GGB43272.1"/>
    <property type="molecule type" value="Genomic_DNA"/>
</dbReference>
<keyword evidence="7 9" id="KW-0472">Membrane</keyword>
<feature type="transmembrane region" description="Helical" evidence="9">
    <location>
        <begin position="70"/>
        <end position="89"/>
    </location>
</feature>
<evidence type="ECO:0000256" key="8">
    <source>
        <dbReference type="ARBA" id="ARBA00024725"/>
    </source>
</evidence>
<protein>
    <submittedName>
        <fullName evidence="12">ABC transporter ATP-binding protein</fullName>
    </submittedName>
</protein>
<dbReference type="InterPro" id="IPR017871">
    <property type="entry name" value="ABC_transporter-like_CS"/>
</dbReference>
<dbReference type="InterPro" id="IPR039421">
    <property type="entry name" value="Type_1_exporter"/>
</dbReference>
<dbReference type="Pfam" id="PF00664">
    <property type="entry name" value="ABC_membrane"/>
    <property type="match status" value="1"/>
</dbReference>
<comment type="caution">
    <text evidence="12">The sequence shown here is derived from an EMBL/GenBank/DDBJ whole genome shotgun (WGS) entry which is preliminary data.</text>
</comment>
<dbReference type="PROSITE" id="PS50929">
    <property type="entry name" value="ABC_TM1F"/>
    <property type="match status" value="1"/>
</dbReference>
<gene>
    <name evidence="12" type="ORF">GCM10011316_14080</name>
</gene>
<dbReference type="SMART" id="SM00382">
    <property type="entry name" value="AAA"/>
    <property type="match status" value="1"/>
</dbReference>
<dbReference type="InterPro" id="IPR036640">
    <property type="entry name" value="ABC1_TM_sf"/>
</dbReference>
<keyword evidence="6 9" id="KW-1133">Transmembrane helix</keyword>
<keyword evidence="5 12" id="KW-0067">ATP-binding</keyword>
<evidence type="ECO:0000313" key="13">
    <source>
        <dbReference type="Proteomes" id="UP000605148"/>
    </source>
</evidence>
<dbReference type="GO" id="GO:0005524">
    <property type="term" value="F:ATP binding"/>
    <property type="evidence" value="ECO:0007669"/>
    <property type="project" value="UniProtKB-KW"/>
</dbReference>
<evidence type="ECO:0000259" key="10">
    <source>
        <dbReference type="PROSITE" id="PS50893"/>
    </source>
</evidence>
<dbReference type="CDD" id="cd03249">
    <property type="entry name" value="ABC_MTABC3_MDL1_MDL2"/>
    <property type="match status" value="1"/>
</dbReference>
<keyword evidence="13" id="KW-1185">Reference proteome</keyword>
<feature type="transmembrane region" description="Helical" evidence="9">
    <location>
        <begin position="174"/>
        <end position="194"/>
    </location>
</feature>
<dbReference type="PROSITE" id="PS00211">
    <property type="entry name" value="ABC_TRANSPORTER_1"/>
    <property type="match status" value="1"/>
</dbReference>
<comment type="function">
    <text evidence="8">Part of an ABC transporter complex. Transmembrane domains (TMD) form a pore in the inner membrane and the ATP-binding domain (NBD) is responsible for energy generation.</text>
</comment>
<dbReference type="Proteomes" id="UP000605148">
    <property type="component" value="Unassembled WGS sequence"/>
</dbReference>
<dbReference type="InterPro" id="IPR027417">
    <property type="entry name" value="P-loop_NTPase"/>
</dbReference>
<feature type="domain" description="ABC transporter" evidence="10">
    <location>
        <begin position="352"/>
        <end position="585"/>
    </location>
</feature>
<dbReference type="PANTHER" id="PTHR43394">
    <property type="entry name" value="ATP-DEPENDENT PERMEASE MDL1, MITOCHONDRIAL"/>
    <property type="match status" value="1"/>
</dbReference>
<dbReference type="GO" id="GO:0005886">
    <property type="term" value="C:plasma membrane"/>
    <property type="evidence" value="ECO:0007669"/>
    <property type="project" value="UniProtKB-SubCell"/>
</dbReference>
<feature type="transmembrane region" description="Helical" evidence="9">
    <location>
        <begin position="35"/>
        <end position="55"/>
    </location>
</feature>
<evidence type="ECO:0000313" key="12">
    <source>
        <dbReference type="EMBL" id="GGB43272.1"/>
    </source>
</evidence>
<dbReference type="GO" id="GO:0015421">
    <property type="term" value="F:ABC-type oligopeptide transporter activity"/>
    <property type="evidence" value="ECO:0007669"/>
    <property type="project" value="TreeGrafter"/>
</dbReference>
<comment type="similarity">
    <text evidence="2">Belongs to the ABC transporter superfamily.</text>
</comment>
<keyword evidence="3 9" id="KW-0812">Transmembrane</keyword>
<name>A0A916TFM6_9HYPH</name>
<evidence type="ECO:0000256" key="6">
    <source>
        <dbReference type="ARBA" id="ARBA00022989"/>
    </source>
</evidence>
<reference evidence="12" key="2">
    <citation type="submission" date="2020-09" db="EMBL/GenBank/DDBJ databases">
        <authorList>
            <person name="Sun Q."/>
            <person name="Zhou Y."/>
        </authorList>
    </citation>
    <scope>NUCLEOTIDE SEQUENCE</scope>
    <source>
        <strain evidence="12">CGMCC 1.12426</strain>
    </source>
</reference>
<dbReference type="PANTHER" id="PTHR43394:SF1">
    <property type="entry name" value="ATP-BINDING CASSETTE SUB-FAMILY B MEMBER 10, MITOCHONDRIAL"/>
    <property type="match status" value="1"/>
</dbReference>
<keyword evidence="4" id="KW-0547">Nucleotide-binding</keyword>
<dbReference type="InterPro" id="IPR003593">
    <property type="entry name" value="AAA+_ATPase"/>
</dbReference>
<evidence type="ECO:0000256" key="4">
    <source>
        <dbReference type="ARBA" id="ARBA00022741"/>
    </source>
</evidence>